<evidence type="ECO:0000313" key="8">
    <source>
        <dbReference type="Proteomes" id="UP001149813"/>
    </source>
</evidence>
<protein>
    <recommendedName>
        <fullName evidence="9">TH1 protein</fullName>
    </recommendedName>
</protein>
<keyword evidence="4" id="KW-0805">Transcription regulation</keyword>
<dbReference type="EMBL" id="JANBOJ010000040">
    <property type="protein sequence ID" value="KAJ1724158.1"/>
    <property type="molecule type" value="Genomic_DNA"/>
</dbReference>
<comment type="caution">
    <text evidence="7">The sequence shown here is derived from an EMBL/GenBank/DDBJ whole genome shotgun (WGS) entry which is preliminary data.</text>
</comment>
<dbReference type="GO" id="GO:0032021">
    <property type="term" value="C:NELF complex"/>
    <property type="evidence" value="ECO:0007669"/>
    <property type="project" value="TreeGrafter"/>
</dbReference>
<dbReference type="Pfam" id="PF04858">
    <property type="entry name" value="TH1"/>
    <property type="match status" value="1"/>
</dbReference>
<reference evidence="7" key="1">
    <citation type="submission" date="2022-07" db="EMBL/GenBank/DDBJ databases">
        <title>Phylogenomic reconstructions and comparative analyses of Kickxellomycotina fungi.</title>
        <authorList>
            <person name="Reynolds N.K."/>
            <person name="Stajich J.E."/>
            <person name="Barry K."/>
            <person name="Grigoriev I.V."/>
            <person name="Crous P."/>
            <person name="Smith M.E."/>
        </authorList>
    </citation>
    <scope>NUCLEOTIDE SEQUENCE</scope>
    <source>
        <strain evidence="7">NBRC 32514</strain>
    </source>
</reference>
<evidence type="ECO:0000256" key="3">
    <source>
        <dbReference type="ARBA" id="ARBA00022491"/>
    </source>
</evidence>
<comment type="similarity">
    <text evidence="2">Belongs to the NELF-D family.</text>
</comment>
<dbReference type="InterPro" id="IPR006942">
    <property type="entry name" value="TH1"/>
</dbReference>
<dbReference type="OrthoDB" id="511287at2759"/>
<comment type="subcellular location">
    <subcellularLocation>
        <location evidence="1">Nucleus</location>
    </subcellularLocation>
</comment>
<accession>A0A9W7Y4P8</accession>
<evidence type="ECO:0000313" key="7">
    <source>
        <dbReference type="EMBL" id="KAJ1724158.1"/>
    </source>
</evidence>
<dbReference type="PANTHER" id="PTHR12144">
    <property type="entry name" value="NEGATIVE ELONGATION FACTOR D"/>
    <property type="match status" value="1"/>
</dbReference>
<gene>
    <name evidence="7" type="ORF">LPJ53_001555</name>
</gene>
<keyword evidence="8" id="KW-1185">Reference proteome</keyword>
<evidence type="ECO:0000256" key="5">
    <source>
        <dbReference type="ARBA" id="ARBA00023163"/>
    </source>
</evidence>
<evidence type="ECO:0008006" key="9">
    <source>
        <dbReference type="Google" id="ProtNLM"/>
    </source>
</evidence>
<sequence>MEPTTPAFVDQYLEAGGAPFNIMNTLTMSYEGMAAMTNMINHDILHAYKDDENAAVYNTIGRRIVERFNASKADAEFDKTQKLPDYVEEMIPFKVWRKVIYRLSEQNPKSTMLSAALQKIADLGHQAELTSLSSASLHTHVFYALFVECFEKLTPSDDENIRERMGELFSTVCSSEQTYFVAQYILSKVRQRLGKDAESVRRIEQELESFMMDKFNRPQLAVNFRLLLDGFSVGSDNDVANSLASIVQSAYASPSDVTKLYKEYHGALVGGRKLPSLDSLRNERVLMPIIEQAFGHLWGNTAQNRNSDIMDRFMWLIACATHCTSDDPNHINKNELQELVRQMNELGNRLPVRPILTVLNRAIGDILRWINTPILARIIVLWLRDLLSYDEFTFYGTYFQGSNELIPLVLLEEVAYRHPLLKPLVLEVYKDSFNSKVRGFAPDKQIHLQKMVIDKMAALAQLDFALPVIRYISQTAELIDEGVLAYFIFRILSQFEAPYPEVFYIPMFGLIDITINAVKATAKEDERSVIRAFLKAVDDDRARSTLNKLPSEPSTP</sequence>
<dbReference type="GO" id="GO:0003723">
    <property type="term" value="F:RNA binding"/>
    <property type="evidence" value="ECO:0007669"/>
    <property type="project" value="TreeGrafter"/>
</dbReference>
<proteinExistence type="inferred from homology"/>
<evidence type="ECO:0000256" key="4">
    <source>
        <dbReference type="ARBA" id="ARBA00023015"/>
    </source>
</evidence>
<dbReference type="PANTHER" id="PTHR12144:SF0">
    <property type="entry name" value="NEGATIVE ELONGATION FACTOR C_D"/>
    <property type="match status" value="1"/>
</dbReference>
<evidence type="ECO:0000256" key="2">
    <source>
        <dbReference type="ARBA" id="ARBA00005726"/>
    </source>
</evidence>
<dbReference type="Proteomes" id="UP001149813">
    <property type="component" value="Unassembled WGS sequence"/>
</dbReference>
<keyword evidence="3" id="KW-0678">Repressor</keyword>
<evidence type="ECO:0000256" key="6">
    <source>
        <dbReference type="ARBA" id="ARBA00023242"/>
    </source>
</evidence>
<dbReference type="GO" id="GO:0034244">
    <property type="term" value="P:negative regulation of transcription elongation by RNA polymerase II"/>
    <property type="evidence" value="ECO:0007669"/>
    <property type="project" value="TreeGrafter"/>
</dbReference>
<organism evidence="7 8">
    <name type="scientific">Coemansia erecta</name>
    <dbReference type="NCBI Taxonomy" id="147472"/>
    <lineage>
        <taxon>Eukaryota</taxon>
        <taxon>Fungi</taxon>
        <taxon>Fungi incertae sedis</taxon>
        <taxon>Zoopagomycota</taxon>
        <taxon>Kickxellomycotina</taxon>
        <taxon>Kickxellomycetes</taxon>
        <taxon>Kickxellales</taxon>
        <taxon>Kickxellaceae</taxon>
        <taxon>Coemansia</taxon>
    </lineage>
</organism>
<keyword evidence="6" id="KW-0539">Nucleus</keyword>
<dbReference type="AlphaFoldDB" id="A0A9W7Y4P8"/>
<name>A0A9W7Y4P8_9FUNG</name>
<evidence type="ECO:0000256" key="1">
    <source>
        <dbReference type="ARBA" id="ARBA00004123"/>
    </source>
</evidence>
<keyword evidence="5" id="KW-0804">Transcription</keyword>